<evidence type="ECO:0000256" key="2">
    <source>
        <dbReference type="ARBA" id="ARBA00023134"/>
    </source>
</evidence>
<dbReference type="OMA" id="LPGNYNS"/>
<proteinExistence type="predicted"/>
<dbReference type="InterPro" id="IPR020850">
    <property type="entry name" value="GED_dom"/>
</dbReference>
<dbReference type="PANTHER" id="PTHR11566">
    <property type="entry name" value="DYNAMIN"/>
    <property type="match status" value="1"/>
</dbReference>
<dbReference type="InterPro" id="IPR027417">
    <property type="entry name" value="P-loop_NTPase"/>
</dbReference>
<dbReference type="InterPro" id="IPR001401">
    <property type="entry name" value="Dynamin_GTPase"/>
</dbReference>
<dbReference type="STRING" id="1450538.A0A2V5HGP1"/>
<dbReference type="InterPro" id="IPR022812">
    <property type="entry name" value="Dynamin"/>
</dbReference>
<dbReference type="PROSITE" id="PS51388">
    <property type="entry name" value="GED"/>
    <property type="match status" value="1"/>
</dbReference>
<dbReference type="CDD" id="cd08771">
    <property type="entry name" value="DLP_1"/>
    <property type="match status" value="1"/>
</dbReference>
<dbReference type="GO" id="GO:0016020">
    <property type="term" value="C:membrane"/>
    <property type="evidence" value="ECO:0007669"/>
    <property type="project" value="TreeGrafter"/>
</dbReference>
<name>A0A2V5HGP1_ASPV1</name>
<gene>
    <name evidence="5" type="ORF">BO99DRAFT_478975</name>
</gene>
<dbReference type="Proteomes" id="UP000249829">
    <property type="component" value="Unassembled WGS sequence"/>
</dbReference>
<feature type="domain" description="GED" evidence="3">
    <location>
        <begin position="625"/>
        <end position="710"/>
    </location>
</feature>
<dbReference type="InterPro" id="IPR000375">
    <property type="entry name" value="Dynamin_stalk"/>
</dbReference>
<accession>A0A2V5HGP1</accession>
<keyword evidence="6" id="KW-1185">Reference proteome</keyword>
<dbReference type="InterPro" id="IPR045063">
    <property type="entry name" value="Dynamin_N"/>
</dbReference>
<dbReference type="SUPFAM" id="SSF52540">
    <property type="entry name" value="P-loop containing nucleoside triphosphate hydrolases"/>
    <property type="match status" value="1"/>
</dbReference>
<dbReference type="GO" id="GO:0005874">
    <property type="term" value="C:microtubule"/>
    <property type="evidence" value="ECO:0007669"/>
    <property type="project" value="TreeGrafter"/>
</dbReference>
<dbReference type="GO" id="GO:0006897">
    <property type="term" value="P:endocytosis"/>
    <property type="evidence" value="ECO:0007669"/>
    <property type="project" value="TreeGrafter"/>
</dbReference>
<keyword evidence="1" id="KW-0547">Nucleotide-binding</keyword>
<dbReference type="PROSITE" id="PS51718">
    <property type="entry name" value="G_DYNAMIN_2"/>
    <property type="match status" value="1"/>
</dbReference>
<dbReference type="FunFam" id="3.40.50.300:FF:001425">
    <property type="entry name" value="Dynamin GTPase, putative"/>
    <property type="match status" value="1"/>
</dbReference>
<organism evidence="5 6">
    <name type="scientific">Aspergillus violaceofuscus (strain CBS 115571)</name>
    <dbReference type="NCBI Taxonomy" id="1450538"/>
    <lineage>
        <taxon>Eukaryota</taxon>
        <taxon>Fungi</taxon>
        <taxon>Dikarya</taxon>
        <taxon>Ascomycota</taxon>
        <taxon>Pezizomycotina</taxon>
        <taxon>Eurotiomycetes</taxon>
        <taxon>Eurotiomycetidae</taxon>
        <taxon>Eurotiales</taxon>
        <taxon>Aspergillaceae</taxon>
        <taxon>Aspergillus</taxon>
    </lineage>
</organism>
<dbReference type="GO" id="GO:0016559">
    <property type="term" value="P:peroxisome fission"/>
    <property type="evidence" value="ECO:0007669"/>
    <property type="project" value="TreeGrafter"/>
</dbReference>
<evidence type="ECO:0000259" key="4">
    <source>
        <dbReference type="PROSITE" id="PS51718"/>
    </source>
</evidence>
<dbReference type="GO" id="GO:0000266">
    <property type="term" value="P:mitochondrial fission"/>
    <property type="evidence" value="ECO:0007669"/>
    <property type="project" value="TreeGrafter"/>
</dbReference>
<dbReference type="Pfam" id="PF01031">
    <property type="entry name" value="Dynamin_M"/>
    <property type="match status" value="1"/>
</dbReference>
<evidence type="ECO:0000259" key="3">
    <source>
        <dbReference type="PROSITE" id="PS51388"/>
    </source>
</evidence>
<evidence type="ECO:0000256" key="1">
    <source>
        <dbReference type="ARBA" id="ARBA00022741"/>
    </source>
</evidence>
<dbReference type="Gene3D" id="3.40.50.300">
    <property type="entry name" value="P-loop containing nucleotide triphosphate hydrolases"/>
    <property type="match status" value="1"/>
</dbReference>
<dbReference type="InterPro" id="IPR030381">
    <property type="entry name" value="G_DYNAMIN_dom"/>
</dbReference>
<protein>
    <submittedName>
        <fullName evidence="5">Dynamin family protein</fullName>
    </submittedName>
</protein>
<reference evidence="5 6" key="1">
    <citation type="submission" date="2018-02" db="EMBL/GenBank/DDBJ databases">
        <title>The genomes of Aspergillus section Nigri reveals drivers in fungal speciation.</title>
        <authorList>
            <consortium name="DOE Joint Genome Institute"/>
            <person name="Vesth T.C."/>
            <person name="Nybo J."/>
            <person name="Theobald S."/>
            <person name="Brandl J."/>
            <person name="Frisvad J.C."/>
            <person name="Nielsen K.F."/>
            <person name="Lyhne E.K."/>
            <person name="Kogle M.E."/>
            <person name="Kuo A."/>
            <person name="Riley R."/>
            <person name="Clum A."/>
            <person name="Nolan M."/>
            <person name="Lipzen A."/>
            <person name="Salamov A."/>
            <person name="Henrissat B."/>
            <person name="Wiebenga A."/>
            <person name="De vries R.P."/>
            <person name="Grigoriev I.V."/>
            <person name="Mortensen U.H."/>
            <person name="Andersen M.R."/>
            <person name="Baker S.E."/>
        </authorList>
    </citation>
    <scope>NUCLEOTIDE SEQUENCE [LARGE SCALE GENOMIC DNA]</scope>
    <source>
        <strain evidence="5 6">CBS 115571</strain>
    </source>
</reference>
<dbReference type="PRINTS" id="PR00195">
    <property type="entry name" value="DYNAMIN"/>
</dbReference>
<dbReference type="GO" id="GO:0003924">
    <property type="term" value="F:GTPase activity"/>
    <property type="evidence" value="ECO:0007669"/>
    <property type="project" value="InterPro"/>
</dbReference>
<dbReference type="AlphaFoldDB" id="A0A2V5HGP1"/>
<dbReference type="EMBL" id="KZ825105">
    <property type="protein sequence ID" value="PYI23589.1"/>
    <property type="molecule type" value="Genomic_DNA"/>
</dbReference>
<feature type="domain" description="Dynamin-type G" evidence="4">
    <location>
        <begin position="46"/>
        <end position="336"/>
    </location>
</feature>
<keyword evidence="2" id="KW-0342">GTP-binding</keyword>
<dbReference type="GO" id="GO:0005739">
    <property type="term" value="C:mitochondrion"/>
    <property type="evidence" value="ECO:0007669"/>
    <property type="project" value="TreeGrafter"/>
</dbReference>
<dbReference type="Gene3D" id="1.20.120.1240">
    <property type="entry name" value="Dynamin, middle domain"/>
    <property type="match status" value="1"/>
</dbReference>
<dbReference type="PANTHER" id="PTHR11566:SF21">
    <property type="entry name" value="DYNAMIN RELATED PROTEIN 1, ISOFORM A"/>
    <property type="match status" value="1"/>
</dbReference>
<dbReference type="GO" id="GO:0048312">
    <property type="term" value="P:intracellular distribution of mitochondria"/>
    <property type="evidence" value="ECO:0007669"/>
    <property type="project" value="TreeGrafter"/>
</dbReference>
<sequence>MDTPPDKDWIALDLDRVGDELGLQTSRTSDRLNQIDRIRANGVGDRIALPQLAVCGDQSAGKSSVLEGVTGIPFPRQDGLCTRFATEIILRHESGMQRATAMIIPHVNRTEEEKARLNAFRYEIHDFSELPSIIEDASASMGIRGFSADSNAPAFSADILRLELVGNTGVHLTIVDLPGLISVSEKEEDVKLVRDLVDSYLENSRTIVLAVVPASSDIDTQGIIQRARHFDKAGCRTVGIITKPDLINEGTEARVARVAKNLDSTKLNLGFFLLKNPTPAQLEKGITLPERRKIELDFFSTGPWKSQGIDPTRIGIDNLRVFLQELLDSHIEQELPKVRQDVRKLLHEINEELGELGQERSSPNQIRIFLTRISSDFHNLIKAAVEGLYSGRDAAFFVVDGNDMSVRLRAAVHRENETFASYMRNHSEKRKVVANPDADDIEAEEDQILLTDAQMMSWIEQRYHETRGRELPGNHNYALLAELYHAQSDRWGSIARRHLDTVVSKVSHFIRRALKHVIKDSKVRENVSKVIDAALEINIERAHKELESLLEDEKRQPITYNHYYTDNIQKARQSRSRKQLGESLDSAIEEDWNGRFHFQNSSDDVRRLVTSLQDRVVVNMTEQACIEARGDLAAYYKVAMKLFVDNICRQVIERHIIAKLPNIFDPVGVSAYDDEALLHLALESPTTRHRRAEARQLQEALEKSLRDLGN</sequence>
<evidence type="ECO:0000313" key="6">
    <source>
        <dbReference type="Proteomes" id="UP000249829"/>
    </source>
</evidence>
<evidence type="ECO:0000313" key="5">
    <source>
        <dbReference type="EMBL" id="PYI23589.1"/>
    </source>
</evidence>
<dbReference type="Pfam" id="PF00350">
    <property type="entry name" value="Dynamin_N"/>
    <property type="match status" value="1"/>
</dbReference>
<dbReference type="GO" id="GO:0008017">
    <property type="term" value="F:microtubule binding"/>
    <property type="evidence" value="ECO:0007669"/>
    <property type="project" value="TreeGrafter"/>
</dbReference>
<dbReference type="SMART" id="SM00053">
    <property type="entry name" value="DYNc"/>
    <property type="match status" value="1"/>
</dbReference>
<dbReference type="GO" id="GO:0005525">
    <property type="term" value="F:GTP binding"/>
    <property type="evidence" value="ECO:0007669"/>
    <property type="project" value="InterPro"/>
</dbReference>